<comment type="caution">
    <text evidence="1">The sequence shown here is derived from an EMBL/GenBank/DDBJ whole genome shotgun (WGS) entry which is preliminary data.</text>
</comment>
<sequence length="65" mass="7213">MIAAADICTITQQLVSRAAFLVDLIYFSFQRKMAANFSPVPPPVFNGEDVELVPLRANPTMAQMR</sequence>
<organism evidence="1 2">
    <name type="scientific">Gossypium australe</name>
    <dbReference type="NCBI Taxonomy" id="47621"/>
    <lineage>
        <taxon>Eukaryota</taxon>
        <taxon>Viridiplantae</taxon>
        <taxon>Streptophyta</taxon>
        <taxon>Embryophyta</taxon>
        <taxon>Tracheophyta</taxon>
        <taxon>Spermatophyta</taxon>
        <taxon>Magnoliopsida</taxon>
        <taxon>eudicotyledons</taxon>
        <taxon>Gunneridae</taxon>
        <taxon>Pentapetalae</taxon>
        <taxon>rosids</taxon>
        <taxon>malvids</taxon>
        <taxon>Malvales</taxon>
        <taxon>Malvaceae</taxon>
        <taxon>Malvoideae</taxon>
        <taxon>Gossypium</taxon>
    </lineage>
</organism>
<reference evidence="2" key="1">
    <citation type="journal article" date="2019" name="Plant Biotechnol. J.">
        <title>Genome sequencing of the Australian wild diploid species Gossypium australe highlights disease resistance and delayed gland morphogenesis.</title>
        <authorList>
            <person name="Cai Y."/>
            <person name="Cai X."/>
            <person name="Wang Q."/>
            <person name="Wang P."/>
            <person name="Zhang Y."/>
            <person name="Cai C."/>
            <person name="Xu Y."/>
            <person name="Wang K."/>
            <person name="Zhou Z."/>
            <person name="Wang C."/>
            <person name="Geng S."/>
            <person name="Li B."/>
            <person name="Dong Q."/>
            <person name="Hou Y."/>
            <person name="Wang H."/>
            <person name="Ai P."/>
            <person name="Liu Z."/>
            <person name="Yi F."/>
            <person name="Sun M."/>
            <person name="An G."/>
            <person name="Cheng J."/>
            <person name="Zhang Y."/>
            <person name="Shi Q."/>
            <person name="Xie Y."/>
            <person name="Shi X."/>
            <person name="Chang Y."/>
            <person name="Huang F."/>
            <person name="Chen Y."/>
            <person name="Hong S."/>
            <person name="Mi L."/>
            <person name="Sun Q."/>
            <person name="Zhang L."/>
            <person name="Zhou B."/>
            <person name="Peng R."/>
            <person name="Zhang X."/>
            <person name="Liu F."/>
        </authorList>
    </citation>
    <scope>NUCLEOTIDE SEQUENCE [LARGE SCALE GENOMIC DNA]</scope>
    <source>
        <strain evidence="2">cv. PA1801</strain>
    </source>
</reference>
<evidence type="ECO:0000313" key="2">
    <source>
        <dbReference type="Proteomes" id="UP000325315"/>
    </source>
</evidence>
<keyword evidence="2" id="KW-1185">Reference proteome</keyword>
<proteinExistence type="predicted"/>
<accession>A0A5B6VTH7</accession>
<dbReference type="EMBL" id="SMMG02000005">
    <property type="protein sequence ID" value="KAA3472461.1"/>
    <property type="molecule type" value="Genomic_DNA"/>
</dbReference>
<name>A0A5B6VTH7_9ROSI</name>
<gene>
    <name evidence="1" type="ORF">EPI10_022939</name>
</gene>
<protein>
    <submittedName>
        <fullName evidence="1">Uncharacterized protein</fullName>
    </submittedName>
</protein>
<evidence type="ECO:0000313" key="1">
    <source>
        <dbReference type="EMBL" id="KAA3472461.1"/>
    </source>
</evidence>
<dbReference type="Proteomes" id="UP000325315">
    <property type="component" value="Unassembled WGS sequence"/>
</dbReference>
<dbReference type="AlphaFoldDB" id="A0A5B6VTH7"/>